<dbReference type="InterPro" id="IPR000485">
    <property type="entry name" value="AsnC-type_HTH_dom"/>
</dbReference>
<dbReference type="InterPro" id="IPR036390">
    <property type="entry name" value="WH_DNA-bd_sf"/>
</dbReference>
<accession>A0A7W2TWP0</accession>
<keyword evidence="1" id="KW-0805">Transcription regulation</keyword>
<evidence type="ECO:0000313" key="7">
    <source>
        <dbReference type="Proteomes" id="UP000539350"/>
    </source>
</evidence>
<dbReference type="SUPFAM" id="SSF54909">
    <property type="entry name" value="Dimeric alpha+beta barrel"/>
    <property type="match status" value="2"/>
</dbReference>
<feature type="domain" description="HTH asnC-type" evidence="5">
    <location>
        <begin position="7"/>
        <end position="43"/>
    </location>
</feature>
<feature type="domain" description="HTH asnC-type" evidence="5">
    <location>
        <begin position="167"/>
        <end position="202"/>
    </location>
</feature>
<evidence type="ECO:0000256" key="2">
    <source>
        <dbReference type="ARBA" id="ARBA00023125"/>
    </source>
</evidence>
<evidence type="ECO:0000256" key="1">
    <source>
        <dbReference type="ARBA" id="ARBA00023015"/>
    </source>
</evidence>
<dbReference type="GO" id="GO:0043565">
    <property type="term" value="F:sequence-specific DNA binding"/>
    <property type="evidence" value="ECO:0007669"/>
    <property type="project" value="InterPro"/>
</dbReference>
<dbReference type="Gene3D" id="3.30.70.920">
    <property type="match status" value="2"/>
</dbReference>
<evidence type="ECO:0000313" key="6">
    <source>
        <dbReference type="EMBL" id="MBA6413204.1"/>
    </source>
</evidence>
<dbReference type="InterPro" id="IPR019885">
    <property type="entry name" value="Tscrpt_reg_HTH_AsnC-type_CS"/>
</dbReference>
<dbReference type="SUPFAM" id="SSF46785">
    <property type="entry name" value="Winged helix' DNA-binding domain"/>
    <property type="match status" value="1"/>
</dbReference>
<dbReference type="InterPro" id="IPR019888">
    <property type="entry name" value="Tscrpt_reg_AsnC-like"/>
</dbReference>
<dbReference type="Pfam" id="PF01037">
    <property type="entry name" value="AsnC_trans_reg"/>
    <property type="match status" value="1"/>
</dbReference>
<evidence type="ECO:0000259" key="4">
    <source>
        <dbReference type="Pfam" id="PF01037"/>
    </source>
</evidence>
<feature type="domain" description="Transcription regulator AsnC/Lrp ligand binding" evidence="4">
    <location>
        <begin position="225"/>
        <end position="294"/>
    </location>
</feature>
<dbReference type="Gene3D" id="1.10.10.10">
    <property type="entry name" value="Winged helix-like DNA-binding domain superfamily/Winged helix DNA-binding domain"/>
    <property type="match status" value="2"/>
</dbReference>
<keyword evidence="3" id="KW-0804">Transcription</keyword>
<organism evidence="6 7">
    <name type="scientific">Sediminihaliea albiluteola</name>
    <dbReference type="NCBI Taxonomy" id="2758564"/>
    <lineage>
        <taxon>Bacteria</taxon>
        <taxon>Pseudomonadati</taxon>
        <taxon>Pseudomonadota</taxon>
        <taxon>Gammaproteobacteria</taxon>
        <taxon>Cellvibrionales</taxon>
        <taxon>Halieaceae</taxon>
        <taxon>Sediminihaliea</taxon>
    </lineage>
</organism>
<dbReference type="InterPro" id="IPR019887">
    <property type="entry name" value="Tscrpt_reg_AsnC/Lrp_C"/>
</dbReference>
<dbReference type="InterPro" id="IPR036388">
    <property type="entry name" value="WH-like_DNA-bd_sf"/>
</dbReference>
<dbReference type="RefSeq" id="WP_182172012.1">
    <property type="nucleotide sequence ID" value="NZ_JACFXU010000014.1"/>
</dbReference>
<dbReference type="PANTHER" id="PTHR30154:SF34">
    <property type="entry name" value="TRANSCRIPTIONAL REGULATOR AZLB"/>
    <property type="match status" value="1"/>
</dbReference>
<keyword evidence="2" id="KW-0238">DNA-binding</keyword>
<evidence type="ECO:0000256" key="3">
    <source>
        <dbReference type="ARBA" id="ARBA00023163"/>
    </source>
</evidence>
<comment type="caution">
    <text evidence="6">The sequence shown here is derived from an EMBL/GenBank/DDBJ whole genome shotgun (WGS) entry which is preliminary data.</text>
</comment>
<gene>
    <name evidence="6" type="ORF">H2508_08800</name>
</gene>
<protein>
    <submittedName>
        <fullName evidence="6">Lrp/AsnC family transcriptional regulator</fullName>
    </submittedName>
</protein>
<reference evidence="6 7" key="1">
    <citation type="submission" date="2020-07" db="EMBL/GenBank/DDBJ databases">
        <title>Halieaceae bacterium, F7430, whole genome shotgun sequencing project.</title>
        <authorList>
            <person name="Jiang S."/>
            <person name="Liu Z.W."/>
            <person name="Du Z.J."/>
        </authorList>
    </citation>
    <scope>NUCLEOTIDE SEQUENCE [LARGE SCALE GENOMIC DNA]</scope>
    <source>
        <strain evidence="6 7">F7430</strain>
    </source>
</reference>
<evidence type="ECO:0000259" key="5">
    <source>
        <dbReference type="Pfam" id="PF13404"/>
    </source>
</evidence>
<keyword evidence="7" id="KW-1185">Reference proteome</keyword>
<dbReference type="Pfam" id="PF13404">
    <property type="entry name" value="HTH_AsnC-type"/>
    <property type="match status" value="2"/>
</dbReference>
<dbReference type="InterPro" id="IPR011008">
    <property type="entry name" value="Dimeric_a/b-barrel"/>
</dbReference>
<dbReference type="GO" id="GO:0043200">
    <property type="term" value="P:response to amino acid"/>
    <property type="evidence" value="ECO:0007669"/>
    <property type="project" value="TreeGrafter"/>
</dbReference>
<name>A0A7W2TWP0_9GAMM</name>
<dbReference type="AlphaFoldDB" id="A0A7W2TWP0"/>
<dbReference type="GO" id="GO:0005829">
    <property type="term" value="C:cytosol"/>
    <property type="evidence" value="ECO:0007669"/>
    <property type="project" value="TreeGrafter"/>
</dbReference>
<dbReference type="PANTHER" id="PTHR30154">
    <property type="entry name" value="LEUCINE-RESPONSIVE REGULATORY PROTEIN"/>
    <property type="match status" value="1"/>
</dbReference>
<dbReference type="EMBL" id="JACFXU010000014">
    <property type="protein sequence ID" value="MBA6413204.1"/>
    <property type="molecule type" value="Genomic_DNA"/>
</dbReference>
<dbReference type="SMART" id="SM00344">
    <property type="entry name" value="HTH_ASNC"/>
    <property type="match status" value="2"/>
</dbReference>
<proteinExistence type="predicted"/>
<dbReference type="PROSITE" id="PS00519">
    <property type="entry name" value="HTH_ASNC_1"/>
    <property type="match status" value="1"/>
</dbReference>
<sequence>MNDKEHDEPLLAALEGNVRRPTNEIAQLLGVSLPTAKRRIDRLVQSGQHHLGPLVDLHAAGFEYLLVIGIDVEIESPLAVALKIAELEQALTVNVVLGHCDIEVVAALRTRAEVSEFISVQLGSITGVAAASPALALDVWKFQQGRQLQRAIGEQPAKKRLEAEELDIIACLQRNVRMSNRAIAAELALSESLVRSRIKRMQAAKQVCLSRPFTLPPGTVNDAFVGVRIHSGKTAEVCESLAALDEVSFVCTTLGRHDLICCIHVTELKALSQVLHEKIVSLPGVRSTFPSHCIRQVKHQSLLGLVL</sequence>
<dbReference type="Proteomes" id="UP000539350">
    <property type="component" value="Unassembled WGS sequence"/>
</dbReference>